<dbReference type="AlphaFoldDB" id="A0A0C3E8S8"/>
<evidence type="ECO:0000313" key="4">
    <source>
        <dbReference type="EMBL" id="KIM64391.1"/>
    </source>
</evidence>
<reference evidence="4 5" key="1">
    <citation type="submission" date="2014-04" db="EMBL/GenBank/DDBJ databases">
        <authorList>
            <consortium name="DOE Joint Genome Institute"/>
            <person name="Kuo A."/>
            <person name="Kohler A."/>
            <person name="Nagy L.G."/>
            <person name="Floudas D."/>
            <person name="Copeland A."/>
            <person name="Barry K.W."/>
            <person name="Cichocki N."/>
            <person name="Veneault-Fourrey C."/>
            <person name="LaButti K."/>
            <person name="Lindquist E.A."/>
            <person name="Lipzen A."/>
            <person name="Lundell T."/>
            <person name="Morin E."/>
            <person name="Murat C."/>
            <person name="Sun H."/>
            <person name="Tunlid A."/>
            <person name="Henrissat B."/>
            <person name="Grigoriev I.V."/>
            <person name="Hibbett D.S."/>
            <person name="Martin F."/>
            <person name="Nordberg H.P."/>
            <person name="Cantor M.N."/>
            <person name="Hua S.X."/>
        </authorList>
    </citation>
    <scope>NUCLEOTIDE SEQUENCE [LARGE SCALE GENOMIC DNA]</scope>
    <source>
        <strain evidence="4 5">Foug A</strain>
    </source>
</reference>
<feature type="region of interest" description="Disordered" evidence="1">
    <location>
        <begin position="94"/>
        <end position="126"/>
    </location>
</feature>
<organism evidence="4 5">
    <name type="scientific">Scleroderma citrinum Foug A</name>
    <dbReference type="NCBI Taxonomy" id="1036808"/>
    <lineage>
        <taxon>Eukaryota</taxon>
        <taxon>Fungi</taxon>
        <taxon>Dikarya</taxon>
        <taxon>Basidiomycota</taxon>
        <taxon>Agaricomycotina</taxon>
        <taxon>Agaricomycetes</taxon>
        <taxon>Agaricomycetidae</taxon>
        <taxon>Boletales</taxon>
        <taxon>Sclerodermatineae</taxon>
        <taxon>Sclerodermataceae</taxon>
        <taxon>Scleroderma</taxon>
    </lineage>
</organism>
<proteinExistence type="predicted"/>
<dbReference type="STRING" id="1036808.A0A0C3E8S8"/>
<feature type="compositionally biased region" description="Pro residues" evidence="1">
    <location>
        <begin position="7"/>
        <end position="22"/>
    </location>
</feature>
<feature type="region of interest" description="Disordered" evidence="1">
    <location>
        <begin position="1"/>
        <end position="79"/>
    </location>
</feature>
<reference evidence="5" key="2">
    <citation type="submission" date="2015-01" db="EMBL/GenBank/DDBJ databases">
        <title>Evolutionary Origins and Diversification of the Mycorrhizal Mutualists.</title>
        <authorList>
            <consortium name="DOE Joint Genome Institute"/>
            <consortium name="Mycorrhizal Genomics Consortium"/>
            <person name="Kohler A."/>
            <person name="Kuo A."/>
            <person name="Nagy L.G."/>
            <person name="Floudas D."/>
            <person name="Copeland A."/>
            <person name="Barry K.W."/>
            <person name="Cichocki N."/>
            <person name="Veneault-Fourrey C."/>
            <person name="LaButti K."/>
            <person name="Lindquist E.A."/>
            <person name="Lipzen A."/>
            <person name="Lundell T."/>
            <person name="Morin E."/>
            <person name="Murat C."/>
            <person name="Riley R."/>
            <person name="Ohm R."/>
            <person name="Sun H."/>
            <person name="Tunlid A."/>
            <person name="Henrissat B."/>
            <person name="Grigoriev I.V."/>
            <person name="Hibbett D.S."/>
            <person name="Martin F."/>
        </authorList>
    </citation>
    <scope>NUCLEOTIDE SEQUENCE [LARGE SCALE GENOMIC DNA]</scope>
    <source>
        <strain evidence="5">Foug A</strain>
    </source>
</reference>
<evidence type="ECO:0000259" key="3">
    <source>
        <dbReference type="Pfam" id="PF18142"/>
    </source>
</evidence>
<dbReference type="NCBIfam" id="NF033635">
    <property type="entry name" value="SLATT_fungal"/>
    <property type="match status" value="1"/>
</dbReference>
<dbReference type="EMBL" id="KN822028">
    <property type="protein sequence ID" value="KIM64391.1"/>
    <property type="molecule type" value="Genomic_DNA"/>
</dbReference>
<dbReference type="Pfam" id="PF18142">
    <property type="entry name" value="SLATT_fungal"/>
    <property type="match status" value="1"/>
</dbReference>
<gene>
    <name evidence="4" type="ORF">SCLCIDRAFT_1213221</name>
</gene>
<dbReference type="HOGENOM" id="CLU_064546_1_0_1"/>
<dbReference type="Proteomes" id="UP000053989">
    <property type="component" value="Unassembled WGS sequence"/>
</dbReference>
<name>A0A0C3E8S8_9AGAM</name>
<keyword evidence="2" id="KW-0812">Transmembrane</keyword>
<evidence type="ECO:0000256" key="1">
    <source>
        <dbReference type="SAM" id="MobiDB-lite"/>
    </source>
</evidence>
<feature type="compositionally biased region" description="Polar residues" evidence="1">
    <location>
        <begin position="33"/>
        <end position="51"/>
    </location>
</feature>
<keyword evidence="2" id="KW-0472">Membrane</keyword>
<keyword evidence="5" id="KW-1185">Reference proteome</keyword>
<feature type="domain" description="SMODS and SLOG-associating 2TM effector" evidence="3">
    <location>
        <begin position="160"/>
        <end position="282"/>
    </location>
</feature>
<accession>A0A0C3E8S8</accession>
<protein>
    <recommendedName>
        <fullName evidence="3">SMODS and SLOG-associating 2TM effector domain-containing protein</fullName>
    </recommendedName>
</protein>
<evidence type="ECO:0000313" key="5">
    <source>
        <dbReference type="Proteomes" id="UP000053989"/>
    </source>
</evidence>
<dbReference type="OrthoDB" id="3245801at2759"/>
<sequence>MDRGTPQVPPAPPPRPAPPPVSPTARPAELQRPQASGGPSTRDSGIPSATESRPPERVQVSIAERPLSGNGGEGSDKNPMESIEALSTVAPANPFDYSAESSTPLAPRGPRSREGHGRVSRKVSLHPGANTSEIDYIVPVHEKPHRKSCSERLAPTIKAAEEEKNKFKRRAYMMGLSVNVAIGLQVLLGALTTGIAAAVQSGRQAQVSTSILGGMSTLVASYLARTRGTGEPELSEKRTNDLEQFLRECTAFDMDHGHEYATRDLDQQIDSLRRRFEDLLGNINVEKKGSPV</sequence>
<feature type="transmembrane region" description="Helical" evidence="2">
    <location>
        <begin position="176"/>
        <end position="199"/>
    </location>
</feature>
<dbReference type="InterPro" id="IPR041622">
    <property type="entry name" value="SLATT_fungi"/>
</dbReference>
<evidence type="ECO:0000256" key="2">
    <source>
        <dbReference type="SAM" id="Phobius"/>
    </source>
</evidence>
<dbReference type="InParanoid" id="A0A0C3E8S8"/>
<keyword evidence="2" id="KW-1133">Transmembrane helix</keyword>